<evidence type="ECO:0000256" key="6">
    <source>
        <dbReference type="ARBA" id="ARBA00023136"/>
    </source>
</evidence>
<feature type="domain" description="CSC1/OSCA1-like N-terminal transmembrane" evidence="9">
    <location>
        <begin position="145"/>
        <end position="308"/>
    </location>
</feature>
<feature type="transmembrane region" description="Helical" evidence="7">
    <location>
        <begin position="242"/>
        <end position="260"/>
    </location>
</feature>
<dbReference type="InterPro" id="IPR003864">
    <property type="entry name" value="CSC1/OSCA1-like_7TM"/>
</dbReference>
<feature type="transmembrane region" description="Helical" evidence="7">
    <location>
        <begin position="612"/>
        <end position="631"/>
    </location>
</feature>
<dbReference type="Pfam" id="PF13967">
    <property type="entry name" value="RSN1_TM"/>
    <property type="match status" value="1"/>
</dbReference>
<accession>A0A0P1A885</accession>
<dbReference type="GO" id="GO:0005227">
    <property type="term" value="F:calcium-activated cation channel activity"/>
    <property type="evidence" value="ECO:0007669"/>
    <property type="project" value="InterPro"/>
</dbReference>
<feature type="domain" description="CSC1/OSCA1-like 7TM region" evidence="8">
    <location>
        <begin position="612"/>
        <end position="873"/>
    </location>
</feature>
<keyword evidence="11" id="KW-1185">Reference proteome</keyword>
<evidence type="ECO:0000256" key="1">
    <source>
        <dbReference type="ARBA" id="ARBA00004141"/>
    </source>
</evidence>
<comment type="similarity">
    <text evidence="2">Belongs to the CSC1 (TC 1.A.17) family.</text>
</comment>
<reference evidence="11" key="1">
    <citation type="submission" date="2014-09" db="EMBL/GenBank/DDBJ databases">
        <authorList>
            <person name="Sharma Rahul"/>
            <person name="Thines Marco"/>
        </authorList>
    </citation>
    <scope>NUCLEOTIDE SEQUENCE [LARGE SCALE GENOMIC DNA]</scope>
</reference>
<feature type="transmembrane region" description="Helical" evidence="7">
    <location>
        <begin position="882"/>
        <end position="901"/>
    </location>
</feature>
<feature type="transmembrane region" description="Helical" evidence="7">
    <location>
        <begin position="693"/>
        <end position="720"/>
    </location>
</feature>
<feature type="transmembrane region" description="Helical" evidence="7">
    <location>
        <begin position="145"/>
        <end position="165"/>
    </location>
</feature>
<evidence type="ECO:0000256" key="5">
    <source>
        <dbReference type="ARBA" id="ARBA00022989"/>
    </source>
</evidence>
<evidence type="ECO:0000313" key="10">
    <source>
        <dbReference type="EMBL" id="CEG36857.1"/>
    </source>
</evidence>
<feature type="transmembrane region" description="Helical" evidence="7">
    <location>
        <begin position="857"/>
        <end position="876"/>
    </location>
</feature>
<keyword evidence="6 7" id="KW-0472">Membrane</keyword>
<dbReference type="OrthoDB" id="1689567at2759"/>
<keyword evidence="3" id="KW-0813">Transport</keyword>
<dbReference type="AlphaFoldDB" id="A0A0P1A885"/>
<evidence type="ECO:0000256" key="2">
    <source>
        <dbReference type="ARBA" id="ARBA00007779"/>
    </source>
</evidence>
<dbReference type="GeneID" id="36399165"/>
<evidence type="ECO:0000259" key="9">
    <source>
        <dbReference type="Pfam" id="PF13967"/>
    </source>
</evidence>
<evidence type="ECO:0000256" key="3">
    <source>
        <dbReference type="ARBA" id="ARBA00022448"/>
    </source>
</evidence>
<dbReference type="EMBL" id="CCYD01000252">
    <property type="protein sequence ID" value="CEG36857.1"/>
    <property type="molecule type" value="Genomic_DNA"/>
</dbReference>
<evidence type="ECO:0000313" key="11">
    <source>
        <dbReference type="Proteomes" id="UP000054928"/>
    </source>
</evidence>
<sequence>MIRYLLKGVVVVGVLTTRIRGDDLNIVHVPSGVTTVMLNDRVELKVDTWVTINAPSMFVTLKLTDSNGTAMDSLIFPHSLIFAHAINATRPTRVKQKFFLFGKVPGRFYLDYGMRGMDVDKYYRLEAERSVVSIAAGRDVGWQGIWYQLLFNSLLFCGGMTFFAYRRLSVSGGGQEMLFERSNYDEISLDVYTTKYSELQGSTLKKRITKYWDIPCTGDYVTSMCGIPAALLMGLFRDCGHLFVLLSFFSLVVMLPVNYFPGSARGQKGGDTYQATTLSNVPLHSNWYWIHVVYCYFVAFAVLRLLRRQHEVVSMLQSKAKHIVGSRSIFIQHGLPLDTTEHSLLDVLHTAMPSEGSVHEVTILQDLSAVYELLDRRKNLSEKLSRILAFEEAYENGTLSYNLLCCPGSVVAPEPLQVAWWHLRCKPGRYIVRHRNMAECCCYCCTCCCPRHSVRVGRTDSHSRTLYQSLVDDNRDEAFDRSTARQILLLQEELEFAPVDVLEKFRKRKCMGAAFLIFDSTATRNAFVRNVRAQTCLGRLTNFAESLFSKSVQHESLASLGRQERSLPQTLDPVLQDVVLMSAPEPDDVIWRNLAYRPSTFRRITYFWLRQLATLVLLLLFSTPTAVLIFIKLDSGSDVYRGLNRQNTFLLTIVASYMPSLLLIVVNWCLLAFLDQISMSETSFSYSQQVKSFLVKGFTYLIVSSVILPSIGVTALYLALTDIEKTGGRSYIESFLYKVSGTFFISYVCQCTFIGGIVDITRCSDTMALQPWLRARSVTSQEIQKAQRPSTFSYGHEYALVLSVFLVILLGTVISPIITPFGALYFYVKLATTKYNTLYVHPYSPGRGHIAETALELTFVCLILFEIVMAFVFLQVAGRKQFVAMLVLLLATFSVHLFRLSGADAYQFVQRGFADLRSEPQSSGGKAGTVFEHSKSKRFILSPQPTNLHHDQAHIASYADPFKAALLIFKLLGADNFHQMTSSSTQLRFAFDKLRRWSKSPLSLSEISD</sequence>
<dbReference type="RefSeq" id="XP_024573226.1">
    <property type="nucleotide sequence ID" value="XM_024722117.1"/>
</dbReference>
<keyword evidence="5 7" id="KW-1133">Transmembrane helix</keyword>
<dbReference type="InterPro" id="IPR032880">
    <property type="entry name" value="CSC1/OSCA1-like_N"/>
</dbReference>
<comment type="subcellular location">
    <subcellularLocation>
        <location evidence="1">Membrane</location>
        <topology evidence="1">Multi-pass membrane protein</topology>
    </subcellularLocation>
</comment>
<dbReference type="PANTHER" id="PTHR13018:SF5">
    <property type="entry name" value="RE44586P"/>
    <property type="match status" value="1"/>
</dbReference>
<feature type="transmembrane region" description="Helical" evidence="7">
    <location>
        <begin position="287"/>
        <end position="306"/>
    </location>
</feature>
<dbReference type="InterPro" id="IPR045122">
    <property type="entry name" value="Csc1-like"/>
</dbReference>
<dbReference type="PANTHER" id="PTHR13018">
    <property type="entry name" value="PROBABLE MEMBRANE PROTEIN DUF221-RELATED"/>
    <property type="match status" value="1"/>
</dbReference>
<dbReference type="GO" id="GO:0005886">
    <property type="term" value="C:plasma membrane"/>
    <property type="evidence" value="ECO:0007669"/>
    <property type="project" value="TreeGrafter"/>
</dbReference>
<feature type="transmembrane region" description="Helical" evidence="7">
    <location>
        <begin position="651"/>
        <end position="673"/>
    </location>
</feature>
<feature type="transmembrane region" description="Helical" evidence="7">
    <location>
        <begin position="798"/>
        <end position="828"/>
    </location>
</feature>
<dbReference type="Proteomes" id="UP000054928">
    <property type="component" value="Unassembled WGS sequence"/>
</dbReference>
<evidence type="ECO:0000256" key="4">
    <source>
        <dbReference type="ARBA" id="ARBA00022692"/>
    </source>
</evidence>
<protein>
    <submittedName>
        <fullName evidence="10">Uncharacterized protein</fullName>
    </submittedName>
</protein>
<organism evidence="10 11">
    <name type="scientific">Plasmopara halstedii</name>
    <name type="common">Downy mildew of sunflower</name>
    <dbReference type="NCBI Taxonomy" id="4781"/>
    <lineage>
        <taxon>Eukaryota</taxon>
        <taxon>Sar</taxon>
        <taxon>Stramenopiles</taxon>
        <taxon>Oomycota</taxon>
        <taxon>Peronosporomycetes</taxon>
        <taxon>Peronosporales</taxon>
        <taxon>Peronosporaceae</taxon>
        <taxon>Plasmopara</taxon>
    </lineage>
</organism>
<keyword evidence="4 7" id="KW-0812">Transmembrane</keyword>
<name>A0A0P1A885_PLAHL</name>
<dbReference type="OMA" id="NANDGWE"/>
<proteinExistence type="inferred from homology"/>
<evidence type="ECO:0000259" key="8">
    <source>
        <dbReference type="Pfam" id="PF02714"/>
    </source>
</evidence>
<dbReference type="Pfam" id="PF02714">
    <property type="entry name" value="RSN1_7TM"/>
    <property type="match status" value="1"/>
</dbReference>
<evidence type="ECO:0000256" key="7">
    <source>
        <dbReference type="SAM" id="Phobius"/>
    </source>
</evidence>